<protein>
    <recommendedName>
        <fullName evidence="2">Dipeptidase</fullName>
        <ecNumber evidence="2">3.4.13.19</ecNumber>
    </recommendedName>
</protein>
<dbReference type="GO" id="GO:0006508">
    <property type="term" value="P:proteolysis"/>
    <property type="evidence" value="ECO:0007669"/>
    <property type="project" value="UniProtKB-KW"/>
</dbReference>
<reference evidence="3 4" key="1">
    <citation type="submission" date="2015-01" db="EMBL/GenBank/DDBJ databases">
        <title>The Genome Sequence of Capronia semiimmersa CBS27337.</title>
        <authorList>
            <consortium name="The Broad Institute Genomics Platform"/>
            <person name="Cuomo C."/>
            <person name="de Hoog S."/>
            <person name="Gorbushina A."/>
            <person name="Stielow B."/>
            <person name="Teixiera M."/>
            <person name="Abouelleil A."/>
            <person name="Chapman S.B."/>
            <person name="Priest M."/>
            <person name="Young S.K."/>
            <person name="Wortman J."/>
            <person name="Nusbaum C."/>
            <person name="Birren B."/>
        </authorList>
    </citation>
    <scope>NUCLEOTIDE SEQUENCE [LARGE SCALE GENOMIC DNA]</scope>
    <source>
        <strain evidence="3 4">CBS 27337</strain>
    </source>
</reference>
<dbReference type="PROSITE" id="PS51365">
    <property type="entry name" value="RENAL_DIPEPTIDASE_2"/>
    <property type="match status" value="1"/>
</dbReference>
<dbReference type="CDD" id="cd01301">
    <property type="entry name" value="rDP_like"/>
    <property type="match status" value="1"/>
</dbReference>
<keyword evidence="2" id="KW-0378">Hydrolase</keyword>
<dbReference type="GO" id="GO:0070573">
    <property type="term" value="F:metallodipeptidase activity"/>
    <property type="evidence" value="ECO:0007669"/>
    <property type="project" value="InterPro"/>
</dbReference>
<dbReference type="STRING" id="5601.A0A0D2FN97"/>
<name>A0A0D2FN97_9EURO</name>
<dbReference type="EMBL" id="KN846958">
    <property type="protein sequence ID" value="KIW68065.1"/>
    <property type="molecule type" value="Genomic_DNA"/>
</dbReference>
<dbReference type="InterPro" id="IPR008257">
    <property type="entry name" value="Pept_M19"/>
</dbReference>
<accession>A0A0D2FN97</accession>
<keyword evidence="1 2" id="KW-0224">Dipeptidase</keyword>
<gene>
    <name evidence="3" type="ORF">PV04_04034</name>
</gene>
<comment type="catalytic activity">
    <reaction evidence="2">
        <text>an L-aminoacyl-L-amino acid + H2O = 2 an L-alpha-amino acid</text>
        <dbReference type="Rhea" id="RHEA:48940"/>
        <dbReference type="ChEBI" id="CHEBI:15377"/>
        <dbReference type="ChEBI" id="CHEBI:59869"/>
        <dbReference type="ChEBI" id="CHEBI:77460"/>
        <dbReference type="EC" id="3.4.13.19"/>
    </reaction>
</comment>
<dbReference type="PANTHER" id="PTHR10443:SF12">
    <property type="entry name" value="DIPEPTIDASE"/>
    <property type="match status" value="1"/>
</dbReference>
<dbReference type="SUPFAM" id="SSF51556">
    <property type="entry name" value="Metallo-dependent hydrolases"/>
    <property type="match status" value="1"/>
</dbReference>
<dbReference type="Pfam" id="PF01244">
    <property type="entry name" value="Peptidase_M19"/>
    <property type="match status" value="1"/>
</dbReference>
<dbReference type="Gene3D" id="3.20.20.140">
    <property type="entry name" value="Metal-dependent hydrolases"/>
    <property type="match status" value="1"/>
</dbReference>
<keyword evidence="2" id="KW-0479">Metal-binding</keyword>
<dbReference type="GO" id="GO:0046872">
    <property type="term" value="F:metal ion binding"/>
    <property type="evidence" value="ECO:0007669"/>
    <property type="project" value="UniProtKB-UniRule"/>
</dbReference>
<sequence>MMSKSDAKKRSESRWNTDESYDRYKSPRWRPVMLLAAGLVLVLAFGLDTYQPHILLLSMIPSSLLSLDQRVDKIMSLAPLMDGHNDLAERVRFHFHNHIYSRDFRSKFENGGMPEHFDLPRMISGRQGGFFWSCWVDCPKDGFNFSNENYAPVVIEALAQMDVIHRLQAAHPDLFSPAALDSTSALSAFRRRGKLLSPIGLEGLHMVGRNASTLRLFHRLGVKYATLTWNCHNPFADAAQVTVLDDSLDAEAARPAKPHWGGLSVLGTQLIREMNRLGMIVDLSHTHPATMHDVLAGNATKAFSGSRAPVIFSHSSAHALCPHPRNVPDHILPLVKQRDSVVMVTFVPQFISCVNATVPERLPTFYPANSTLEWVAEHIMYIGNKIGFEHVGIGSDFDGIPSTPRGLEDVSKFPALVKELLRRGLSDQQVTGIIGRNLLRVWKRVEEVSTEMLREGVLPMEDDV</sequence>
<evidence type="ECO:0000313" key="3">
    <source>
        <dbReference type="EMBL" id="KIW68065.1"/>
    </source>
</evidence>
<evidence type="ECO:0000313" key="4">
    <source>
        <dbReference type="Proteomes" id="UP000054266"/>
    </source>
</evidence>
<keyword evidence="2" id="KW-0482">Metalloprotease</keyword>
<evidence type="ECO:0000256" key="2">
    <source>
        <dbReference type="RuleBase" id="RU341113"/>
    </source>
</evidence>
<dbReference type="PANTHER" id="PTHR10443">
    <property type="entry name" value="MICROSOMAL DIPEPTIDASE"/>
    <property type="match status" value="1"/>
</dbReference>
<evidence type="ECO:0000256" key="1">
    <source>
        <dbReference type="ARBA" id="ARBA00022997"/>
    </source>
</evidence>
<comment type="cofactor">
    <cofactor evidence="2">
        <name>Zn(2+)</name>
        <dbReference type="ChEBI" id="CHEBI:29105"/>
    </cofactor>
</comment>
<proteinExistence type="inferred from homology"/>
<keyword evidence="2" id="KW-0862">Zinc</keyword>
<dbReference type="HOGENOM" id="CLU_031404_4_0_1"/>
<dbReference type="Proteomes" id="UP000054266">
    <property type="component" value="Unassembled WGS sequence"/>
</dbReference>
<comment type="similarity">
    <text evidence="2">Belongs to the metallo-dependent hydrolases superfamily. Peptidase M19 family.</text>
</comment>
<dbReference type="EC" id="3.4.13.19" evidence="2"/>
<dbReference type="AlphaFoldDB" id="A0A0D2FN97"/>
<organism evidence="3 4">
    <name type="scientific">Phialophora macrospora</name>
    <dbReference type="NCBI Taxonomy" id="1851006"/>
    <lineage>
        <taxon>Eukaryota</taxon>
        <taxon>Fungi</taxon>
        <taxon>Dikarya</taxon>
        <taxon>Ascomycota</taxon>
        <taxon>Pezizomycotina</taxon>
        <taxon>Eurotiomycetes</taxon>
        <taxon>Chaetothyriomycetidae</taxon>
        <taxon>Chaetothyriales</taxon>
        <taxon>Herpotrichiellaceae</taxon>
        <taxon>Phialophora</taxon>
    </lineage>
</organism>
<keyword evidence="4" id="KW-1185">Reference proteome</keyword>
<keyword evidence="2" id="KW-0645">Protease</keyword>
<dbReference type="InterPro" id="IPR032466">
    <property type="entry name" value="Metal_Hydrolase"/>
</dbReference>